<protein>
    <submittedName>
        <fullName evidence="1">Uncharacterized protein</fullName>
    </submittedName>
</protein>
<evidence type="ECO:0000313" key="1">
    <source>
        <dbReference type="EMBL" id="PSK42019.1"/>
    </source>
</evidence>
<evidence type="ECO:0000313" key="2">
    <source>
        <dbReference type="Proteomes" id="UP000243723"/>
    </source>
</evidence>
<dbReference type="STRING" id="40998.A0A2P7Z1D2"/>
<dbReference type="InterPro" id="IPR015075">
    <property type="entry name" value="AtaL"/>
</dbReference>
<dbReference type="EMBL" id="NHZQ01000335">
    <property type="protein sequence ID" value="PSK42019.1"/>
    <property type="molecule type" value="Genomic_DNA"/>
</dbReference>
<sequence length="190" mass="20957">MASERFNFNVSFSEPVNRPGDEPVLTGEDVWQGIAHGARHPDDMAEYVASCEILSGDKTRFRRKLIIGGGGAVHTGAGQAIEQDVILRHMLHGVDTIKVEAVTIDSGATTIFGMSQGTQELPNPDRPDLYFTGVYELWIDGVKEGTPEAEEVRIKYGNLARGATQDGVKTFRKWKVEGKLDKWAKLENRA</sequence>
<reference evidence="1 2" key="1">
    <citation type="submission" date="2017-05" db="EMBL/GenBank/DDBJ databases">
        <title>Draft genome sequence of Elsinoe australis.</title>
        <authorList>
            <person name="Cheng Q."/>
        </authorList>
    </citation>
    <scope>NUCLEOTIDE SEQUENCE [LARGE SCALE GENOMIC DNA]</scope>
    <source>
        <strain evidence="1 2">NL1</strain>
    </source>
</reference>
<dbReference type="Proteomes" id="UP000243723">
    <property type="component" value="Unassembled WGS sequence"/>
</dbReference>
<organism evidence="1 2">
    <name type="scientific">Elsinoe australis</name>
    <dbReference type="NCBI Taxonomy" id="40998"/>
    <lineage>
        <taxon>Eukaryota</taxon>
        <taxon>Fungi</taxon>
        <taxon>Dikarya</taxon>
        <taxon>Ascomycota</taxon>
        <taxon>Pezizomycotina</taxon>
        <taxon>Dothideomycetes</taxon>
        <taxon>Dothideomycetidae</taxon>
        <taxon>Myriangiales</taxon>
        <taxon>Elsinoaceae</taxon>
        <taxon>Elsinoe</taxon>
    </lineage>
</organism>
<dbReference type="Gene3D" id="3.30.530.20">
    <property type="match status" value="1"/>
</dbReference>
<comment type="caution">
    <text evidence="1">The sequence shown here is derived from an EMBL/GenBank/DDBJ whole genome shotgun (WGS) entry which is preliminary data.</text>
</comment>
<accession>A0A2P7Z1D2</accession>
<name>A0A2P7Z1D2_9PEZI</name>
<dbReference type="Pfam" id="PF08982">
    <property type="entry name" value="AtaL"/>
    <property type="match status" value="1"/>
</dbReference>
<dbReference type="SUPFAM" id="SSF55961">
    <property type="entry name" value="Bet v1-like"/>
    <property type="match status" value="1"/>
</dbReference>
<dbReference type="InterPro" id="IPR023393">
    <property type="entry name" value="START-like_dom_sf"/>
</dbReference>
<keyword evidence="2" id="KW-1185">Reference proteome</keyword>
<dbReference type="OrthoDB" id="2320332at2759"/>
<gene>
    <name evidence="1" type="ORF">B9Z65_3933</name>
</gene>
<dbReference type="AlphaFoldDB" id="A0A2P7Z1D2"/>
<proteinExistence type="predicted"/>